<feature type="domain" description="YqaJ viral recombinase" evidence="1">
    <location>
        <begin position="35"/>
        <end position="101"/>
    </location>
</feature>
<evidence type="ECO:0000313" key="2">
    <source>
        <dbReference type="EMBL" id="KAH3693336.1"/>
    </source>
</evidence>
<organism evidence="2 3">
    <name type="scientific">Dreissena polymorpha</name>
    <name type="common">Zebra mussel</name>
    <name type="synonym">Mytilus polymorpha</name>
    <dbReference type="NCBI Taxonomy" id="45954"/>
    <lineage>
        <taxon>Eukaryota</taxon>
        <taxon>Metazoa</taxon>
        <taxon>Spiralia</taxon>
        <taxon>Lophotrochozoa</taxon>
        <taxon>Mollusca</taxon>
        <taxon>Bivalvia</taxon>
        <taxon>Autobranchia</taxon>
        <taxon>Heteroconchia</taxon>
        <taxon>Euheterodonta</taxon>
        <taxon>Imparidentia</taxon>
        <taxon>Neoheterodontei</taxon>
        <taxon>Myida</taxon>
        <taxon>Dreissenoidea</taxon>
        <taxon>Dreissenidae</taxon>
        <taxon>Dreissena</taxon>
    </lineage>
</organism>
<accession>A0A9D3Y6X1</accession>
<dbReference type="PANTHER" id="PTHR47526:SF3">
    <property type="entry name" value="PHD-TYPE DOMAIN-CONTAINING PROTEIN"/>
    <property type="match status" value="1"/>
</dbReference>
<dbReference type="Proteomes" id="UP000828390">
    <property type="component" value="Unassembled WGS sequence"/>
</dbReference>
<protein>
    <recommendedName>
        <fullName evidence="1">YqaJ viral recombinase domain-containing protein</fullName>
    </recommendedName>
</protein>
<dbReference type="InterPro" id="IPR011335">
    <property type="entry name" value="Restrct_endonuc-II-like"/>
</dbReference>
<evidence type="ECO:0000259" key="1">
    <source>
        <dbReference type="Pfam" id="PF09588"/>
    </source>
</evidence>
<dbReference type="InterPro" id="IPR019080">
    <property type="entry name" value="YqaJ_viral_recombinase"/>
</dbReference>
<gene>
    <name evidence="2" type="ORF">DPMN_192740</name>
</gene>
<dbReference type="Pfam" id="PF09588">
    <property type="entry name" value="YqaJ"/>
    <property type="match status" value="1"/>
</dbReference>
<reference evidence="2" key="1">
    <citation type="journal article" date="2019" name="bioRxiv">
        <title>The Genome of the Zebra Mussel, Dreissena polymorpha: A Resource for Invasive Species Research.</title>
        <authorList>
            <person name="McCartney M.A."/>
            <person name="Auch B."/>
            <person name="Kono T."/>
            <person name="Mallez S."/>
            <person name="Zhang Y."/>
            <person name="Obille A."/>
            <person name="Becker A."/>
            <person name="Abrahante J.E."/>
            <person name="Garbe J."/>
            <person name="Badalamenti J.P."/>
            <person name="Herman A."/>
            <person name="Mangelson H."/>
            <person name="Liachko I."/>
            <person name="Sullivan S."/>
            <person name="Sone E.D."/>
            <person name="Koren S."/>
            <person name="Silverstein K.A.T."/>
            <person name="Beckman K.B."/>
            <person name="Gohl D.M."/>
        </authorList>
    </citation>
    <scope>NUCLEOTIDE SEQUENCE</scope>
    <source>
        <strain evidence="2">Duluth1</strain>
        <tissue evidence="2">Whole animal</tissue>
    </source>
</reference>
<dbReference type="Gene3D" id="3.90.320.10">
    <property type="match status" value="1"/>
</dbReference>
<keyword evidence="3" id="KW-1185">Reference proteome</keyword>
<dbReference type="PANTHER" id="PTHR47526">
    <property type="entry name" value="ATP-DEPENDENT DNA HELICASE"/>
    <property type="match status" value="1"/>
</dbReference>
<dbReference type="AlphaFoldDB" id="A0A9D3Y6X1"/>
<evidence type="ECO:0000313" key="3">
    <source>
        <dbReference type="Proteomes" id="UP000828390"/>
    </source>
</evidence>
<dbReference type="EMBL" id="JAIWYP010000017">
    <property type="protein sequence ID" value="KAH3693336.1"/>
    <property type="molecule type" value="Genomic_DNA"/>
</dbReference>
<dbReference type="GO" id="GO:0006281">
    <property type="term" value="P:DNA repair"/>
    <property type="evidence" value="ECO:0007669"/>
    <property type="project" value="UniProtKB-ARBA"/>
</dbReference>
<dbReference type="SUPFAM" id="SSF52980">
    <property type="entry name" value="Restriction endonuclease-like"/>
    <property type="match status" value="1"/>
</dbReference>
<dbReference type="InterPro" id="IPR011604">
    <property type="entry name" value="PDDEXK-like_dom_sf"/>
</dbReference>
<comment type="caution">
    <text evidence="2">The sequence shown here is derived from an EMBL/GenBank/DDBJ whole genome shotgun (WGS) entry which is preliminary data.</text>
</comment>
<sequence>MQWTCDAFVQYFLATPQQCQNLETMTRAQNNSLLWKRHREWRVTATVAHDILTLKPQTAPLAVINQVMKREQSNLSHIESVAFGLRYEGKAKEEYKMEMECLHEQFQLRECGLVVEPRFPCSLLLRMVSGHAHATVKVLSK</sequence>
<proteinExistence type="predicted"/>
<name>A0A9D3Y6X1_DREPO</name>
<reference evidence="2" key="2">
    <citation type="submission" date="2020-11" db="EMBL/GenBank/DDBJ databases">
        <authorList>
            <person name="McCartney M.A."/>
            <person name="Auch B."/>
            <person name="Kono T."/>
            <person name="Mallez S."/>
            <person name="Becker A."/>
            <person name="Gohl D.M."/>
            <person name="Silverstein K.A.T."/>
            <person name="Koren S."/>
            <person name="Bechman K.B."/>
            <person name="Herman A."/>
            <person name="Abrahante J.E."/>
            <person name="Garbe J."/>
        </authorList>
    </citation>
    <scope>NUCLEOTIDE SEQUENCE</scope>
    <source>
        <strain evidence="2">Duluth1</strain>
        <tissue evidence="2">Whole animal</tissue>
    </source>
</reference>